<feature type="compositionally biased region" description="Polar residues" evidence="1">
    <location>
        <begin position="167"/>
        <end position="178"/>
    </location>
</feature>
<feature type="compositionally biased region" description="Polar residues" evidence="1">
    <location>
        <begin position="193"/>
        <end position="202"/>
    </location>
</feature>
<dbReference type="AlphaFoldDB" id="A0A2K0TME0"/>
<feature type="compositionally biased region" description="Basic and acidic residues" evidence="1">
    <location>
        <begin position="15"/>
        <end position="33"/>
    </location>
</feature>
<dbReference type="InterPro" id="IPR013087">
    <property type="entry name" value="Znf_C2H2_type"/>
</dbReference>
<gene>
    <name evidence="3" type="ORF">TGAMA5MH_01652</name>
</gene>
<dbReference type="SMART" id="SM00355">
    <property type="entry name" value="ZnF_C2H2"/>
    <property type="match status" value="3"/>
</dbReference>
<dbReference type="PANTHER" id="PTHR35391:SF3">
    <property type="entry name" value="FINGER DOMAIN PROTEIN, PUTATIVE (AFU_ORTHOLOGUE AFUA_8G04300)-RELATED"/>
    <property type="match status" value="1"/>
</dbReference>
<feature type="domain" description="C2H2-type" evidence="2">
    <location>
        <begin position="948"/>
        <end position="968"/>
    </location>
</feature>
<feature type="compositionally biased region" description="Basic and acidic residues" evidence="1">
    <location>
        <begin position="179"/>
        <end position="191"/>
    </location>
</feature>
<comment type="caution">
    <text evidence="3">The sequence shown here is derived from an EMBL/GenBank/DDBJ whole genome shotgun (WGS) entry which is preliminary data.</text>
</comment>
<name>A0A2K0TME0_9HYPO</name>
<feature type="compositionally biased region" description="Basic and acidic residues" evidence="1">
    <location>
        <begin position="152"/>
        <end position="162"/>
    </location>
</feature>
<feature type="compositionally biased region" description="Low complexity" evidence="1">
    <location>
        <begin position="43"/>
        <end position="64"/>
    </location>
</feature>
<feature type="region of interest" description="Disordered" evidence="1">
    <location>
        <begin position="585"/>
        <end position="654"/>
    </location>
</feature>
<evidence type="ECO:0000313" key="3">
    <source>
        <dbReference type="EMBL" id="PNP46701.1"/>
    </source>
</evidence>
<reference evidence="3 4" key="1">
    <citation type="submission" date="2017-02" db="EMBL/GenBank/DDBJ databases">
        <title>Genomes of Trichoderma spp. with biocontrol activity.</title>
        <authorList>
            <person name="Gardiner D."/>
            <person name="Kazan K."/>
            <person name="Vos C."/>
            <person name="Harvey P."/>
        </authorList>
    </citation>
    <scope>NUCLEOTIDE SEQUENCE [LARGE SCALE GENOMIC DNA]</scope>
    <source>
        <strain evidence="3 4">A5MH</strain>
    </source>
</reference>
<dbReference type="PROSITE" id="PS00028">
    <property type="entry name" value="ZINC_FINGER_C2H2_1"/>
    <property type="match status" value="2"/>
</dbReference>
<dbReference type="InterPro" id="IPR058925">
    <property type="entry name" value="zf-C2H2_AcuF"/>
</dbReference>
<feature type="compositionally biased region" description="Polar residues" evidence="1">
    <location>
        <begin position="634"/>
        <end position="644"/>
    </location>
</feature>
<sequence length="1209" mass="133662">MSSASAAAPGFSVPHDTDSPLSLDRDFDFDSQPRDPVVSGAGQLQQQQQHQYQYQYQQQQQQPQERSSIDSNLLSPFLSRVNSDSLSPANPSETPAGSSTLSLYQSSDYSDFDDDPFFGANFTNPEVGTPSFLDDHSVWDLSLNNTPAVEPQQEHNANDDNYHPLTPDQTASVHTLSPRSEERTALTRPDQHQLPSSISPQELQKPFKPNPLVIPAPQLTPSQTDSTQSSEDGLAPAPVDMRCQSPRVTISVWDKDSNGPVHTVERSLEDSPSTVRGGLESAGDLIISSTDYGQGKPVARDSTGQWRRDPATGLGGLDPKKRPGEAIASINEIMSRQEIEEKNGEVDKWLTGNINEVVPPVTSSPDEISSAEEQSRNSNDSIPLGDQTENKYIPGQTYYSPNGAGQLADEDYDIIYANRNWADAPILPSIRNSGESRHQPQSSQAAIERFERMCRDNDSIISRAATWGTRRRSLPSVADVDIEGITSGNFLKKLSLSRSGDRSNKPGNLLKELSNLVRRPSGSHARKRSRSGQREAPNEQTEQPPTHNKRDSLPHLSPMSRTPSWGKKHQTPSINTALVSMGQNLGSIGTTHSRAGSISTISPPPKSSFPSLSVKGSLRRPRSKSDLPKPSAAPNRSSIDNGHSSLADMWRKSGGPPVAVLRQAAAPVEPDDDDDDDDDFYEDSDMKMNPNIIDDIAPNFAGFQQHIQTLNQALPPAHNYLVDRIAHQQIIRYKQLLNNKVKHLGLGANCPCGSLCLALGGSANLLTSRGGDNGNGRGLDVLPTHYDDDDDVTPTEGAINQESFPTDIPMPPTQHLPAEFECQLCYQKKKFHKPSDWTKHVHEDVQPFTCTWDKCRDPKIFKRKADWVRHENEGHRHLEWWTCDVEDCRHTCYRRDNFLQHLVREHKFQEPKVKTKAAMKKVGAVDPTWQKVEQCHIETNKQPHEEPCRFCGKVFPTWKKLTVHLAKHMEQISLPVLRLVAAKAKELAADTIISPVQDPPPRHEIPLLPDQNSPAMRYPDNGQQQQQQLSTASPMLPPPPQQQQPSMPYPPQAQNQFMYSQVMNPGQFHSSFYPQFDNIGQNLHQNQPMAASPLVHGFDPGRRAQDLPVTSAPYGQGSNPYTAMAIQNEVEPFPPLNALGLQNVSVQVAAAPPMNAQMYDGMMDPSSVQGSPFSGHDALSTYSHSPHQGATIHLDTKGWDDGQQASGFY</sequence>
<evidence type="ECO:0000259" key="2">
    <source>
        <dbReference type="PROSITE" id="PS00028"/>
    </source>
</evidence>
<feature type="compositionally biased region" description="Polar residues" evidence="1">
    <location>
        <begin position="585"/>
        <end position="596"/>
    </location>
</feature>
<feature type="region of interest" description="Disordered" evidence="1">
    <location>
        <begin position="496"/>
        <end position="571"/>
    </location>
</feature>
<protein>
    <recommendedName>
        <fullName evidence="2">C2H2-type domain-containing protein</fullName>
    </recommendedName>
</protein>
<evidence type="ECO:0000256" key="1">
    <source>
        <dbReference type="SAM" id="MobiDB-lite"/>
    </source>
</evidence>
<feature type="region of interest" description="Disordered" evidence="1">
    <location>
        <begin position="356"/>
        <end position="404"/>
    </location>
</feature>
<dbReference type="Proteomes" id="UP000236546">
    <property type="component" value="Unassembled WGS sequence"/>
</dbReference>
<proteinExistence type="predicted"/>
<feature type="compositionally biased region" description="Polar residues" evidence="1">
    <location>
        <begin position="65"/>
        <end position="97"/>
    </location>
</feature>
<dbReference type="EMBL" id="MTYH01000014">
    <property type="protein sequence ID" value="PNP46701.1"/>
    <property type="molecule type" value="Genomic_DNA"/>
</dbReference>
<feature type="compositionally biased region" description="Low complexity" evidence="1">
    <location>
        <begin position="98"/>
        <end position="109"/>
    </location>
</feature>
<feature type="compositionally biased region" description="Pro residues" evidence="1">
    <location>
        <begin position="1035"/>
        <end position="1051"/>
    </location>
</feature>
<feature type="region of interest" description="Disordered" evidence="1">
    <location>
        <begin position="288"/>
        <end position="323"/>
    </location>
</feature>
<accession>A0A2K0TME0</accession>
<feature type="region of interest" description="Disordered" evidence="1">
    <location>
        <begin position="992"/>
        <end position="1053"/>
    </location>
</feature>
<dbReference type="Pfam" id="PF26082">
    <property type="entry name" value="zf-C2H2_AcuF"/>
    <property type="match status" value="1"/>
</dbReference>
<feature type="domain" description="C2H2-type" evidence="2">
    <location>
        <begin position="883"/>
        <end position="906"/>
    </location>
</feature>
<feature type="region of interest" description="Disordered" evidence="1">
    <location>
        <begin position="1"/>
        <end position="276"/>
    </location>
</feature>
<evidence type="ECO:0000313" key="4">
    <source>
        <dbReference type="Proteomes" id="UP000236546"/>
    </source>
</evidence>
<dbReference type="PANTHER" id="PTHR35391">
    <property type="entry name" value="C2H2-TYPE DOMAIN-CONTAINING PROTEIN-RELATED"/>
    <property type="match status" value="1"/>
</dbReference>
<dbReference type="OrthoDB" id="5315052at2759"/>
<feature type="compositionally biased region" description="Low complexity" evidence="1">
    <location>
        <begin position="1023"/>
        <end position="1034"/>
    </location>
</feature>
<feature type="compositionally biased region" description="Polar residues" evidence="1">
    <location>
        <begin position="219"/>
        <end position="231"/>
    </location>
</feature>
<feature type="compositionally biased region" description="Basic and acidic residues" evidence="1">
    <location>
        <begin position="253"/>
        <end position="269"/>
    </location>
</feature>
<organism evidence="3 4">
    <name type="scientific">Trichoderma gamsii</name>
    <dbReference type="NCBI Taxonomy" id="398673"/>
    <lineage>
        <taxon>Eukaryota</taxon>
        <taxon>Fungi</taxon>
        <taxon>Dikarya</taxon>
        <taxon>Ascomycota</taxon>
        <taxon>Pezizomycotina</taxon>
        <taxon>Sordariomycetes</taxon>
        <taxon>Hypocreomycetidae</taxon>
        <taxon>Hypocreales</taxon>
        <taxon>Hypocreaceae</taxon>
        <taxon>Trichoderma</taxon>
    </lineage>
</organism>